<dbReference type="GO" id="GO:0006355">
    <property type="term" value="P:regulation of DNA-templated transcription"/>
    <property type="evidence" value="ECO:0007669"/>
    <property type="project" value="InterPro"/>
</dbReference>
<dbReference type="PROSITE" id="PS00676">
    <property type="entry name" value="SIGMA54_INTERACT_2"/>
    <property type="match status" value="1"/>
</dbReference>
<comment type="caution">
    <text evidence="11">The sequence shown here is derived from an EMBL/GenBank/DDBJ whole genome shotgun (WGS) entry which is preliminary data.</text>
</comment>
<evidence type="ECO:0000256" key="7">
    <source>
        <dbReference type="ARBA" id="ARBA00023163"/>
    </source>
</evidence>
<gene>
    <name evidence="11" type="ORF">SAE02_20600</name>
</gene>
<evidence type="ECO:0000256" key="4">
    <source>
        <dbReference type="ARBA" id="ARBA00023015"/>
    </source>
</evidence>
<evidence type="ECO:0000259" key="10">
    <source>
        <dbReference type="PROSITE" id="PS50110"/>
    </source>
</evidence>
<keyword evidence="4" id="KW-0805">Transcription regulation</keyword>
<dbReference type="InterPro" id="IPR001789">
    <property type="entry name" value="Sig_transdc_resp-reg_receiver"/>
</dbReference>
<dbReference type="SUPFAM" id="SSF46689">
    <property type="entry name" value="Homeodomain-like"/>
    <property type="match status" value="1"/>
</dbReference>
<keyword evidence="12" id="KW-1185">Reference proteome</keyword>
<dbReference type="Pfam" id="PF00158">
    <property type="entry name" value="Sigma54_activat"/>
    <property type="match status" value="1"/>
</dbReference>
<keyword evidence="8" id="KW-0597">Phosphoprotein</keyword>
<dbReference type="InterPro" id="IPR058031">
    <property type="entry name" value="AAA_lid_NorR"/>
</dbReference>
<dbReference type="InterPro" id="IPR011006">
    <property type="entry name" value="CheY-like_superfamily"/>
</dbReference>
<keyword evidence="1" id="KW-0547">Nucleotide-binding</keyword>
<accession>A0A512DN60</accession>
<evidence type="ECO:0000256" key="6">
    <source>
        <dbReference type="ARBA" id="ARBA00023159"/>
    </source>
</evidence>
<dbReference type="SMART" id="SM00382">
    <property type="entry name" value="AAA"/>
    <property type="match status" value="1"/>
</dbReference>
<dbReference type="InterPro" id="IPR025944">
    <property type="entry name" value="Sigma_54_int_dom_CS"/>
</dbReference>
<evidence type="ECO:0000256" key="1">
    <source>
        <dbReference type="ARBA" id="ARBA00022741"/>
    </source>
</evidence>
<proteinExistence type="predicted"/>
<dbReference type="InterPro" id="IPR002078">
    <property type="entry name" value="Sigma_54_int"/>
</dbReference>
<dbReference type="CDD" id="cd00009">
    <property type="entry name" value="AAA"/>
    <property type="match status" value="1"/>
</dbReference>
<dbReference type="FunFam" id="3.40.50.300:FF:000006">
    <property type="entry name" value="DNA-binding transcriptional regulator NtrC"/>
    <property type="match status" value="1"/>
</dbReference>
<feature type="domain" description="Response regulatory" evidence="10">
    <location>
        <begin position="6"/>
        <end position="120"/>
    </location>
</feature>
<dbReference type="PANTHER" id="PTHR32071:SF117">
    <property type="entry name" value="PTS-DEPENDENT DIHYDROXYACETONE KINASE OPERON REGULATORY PROTEIN-RELATED"/>
    <property type="match status" value="1"/>
</dbReference>
<dbReference type="Gene3D" id="3.40.50.2300">
    <property type="match status" value="1"/>
</dbReference>
<dbReference type="InterPro" id="IPR027417">
    <property type="entry name" value="P-loop_NTPase"/>
</dbReference>
<dbReference type="PROSITE" id="PS50110">
    <property type="entry name" value="RESPONSE_REGULATORY"/>
    <property type="match status" value="1"/>
</dbReference>
<keyword evidence="6" id="KW-0010">Activator</keyword>
<evidence type="ECO:0000256" key="5">
    <source>
        <dbReference type="ARBA" id="ARBA00023125"/>
    </source>
</evidence>
<dbReference type="EMBL" id="BJYZ01000007">
    <property type="protein sequence ID" value="GEO37912.1"/>
    <property type="molecule type" value="Genomic_DNA"/>
</dbReference>
<keyword evidence="5" id="KW-0238">DNA-binding</keyword>
<dbReference type="RefSeq" id="WP_211099313.1">
    <property type="nucleotide sequence ID" value="NZ_BJYZ01000007.1"/>
</dbReference>
<dbReference type="Pfam" id="PF00072">
    <property type="entry name" value="Response_reg"/>
    <property type="match status" value="1"/>
</dbReference>
<keyword evidence="7" id="KW-0804">Transcription</keyword>
<dbReference type="Proteomes" id="UP000321523">
    <property type="component" value="Unassembled WGS sequence"/>
</dbReference>
<feature type="modified residue" description="4-aspartylphosphate" evidence="8">
    <location>
        <position position="55"/>
    </location>
</feature>
<dbReference type="PROSITE" id="PS00688">
    <property type="entry name" value="SIGMA54_INTERACT_3"/>
    <property type="match status" value="1"/>
</dbReference>
<dbReference type="SUPFAM" id="SSF52172">
    <property type="entry name" value="CheY-like"/>
    <property type="match status" value="1"/>
</dbReference>
<dbReference type="PANTHER" id="PTHR32071">
    <property type="entry name" value="TRANSCRIPTIONAL REGULATORY PROTEIN"/>
    <property type="match status" value="1"/>
</dbReference>
<dbReference type="InterPro" id="IPR003593">
    <property type="entry name" value="AAA+_ATPase"/>
</dbReference>
<dbReference type="Pfam" id="PF25601">
    <property type="entry name" value="AAA_lid_14"/>
    <property type="match status" value="1"/>
</dbReference>
<dbReference type="InterPro" id="IPR009057">
    <property type="entry name" value="Homeodomain-like_sf"/>
</dbReference>
<evidence type="ECO:0000256" key="3">
    <source>
        <dbReference type="ARBA" id="ARBA00023012"/>
    </source>
</evidence>
<reference evidence="11 12" key="1">
    <citation type="submission" date="2019-07" db="EMBL/GenBank/DDBJ databases">
        <title>Whole genome shotgun sequence of Skermanella aerolata NBRC 106429.</title>
        <authorList>
            <person name="Hosoyama A."/>
            <person name="Uohara A."/>
            <person name="Ohji S."/>
            <person name="Ichikawa N."/>
        </authorList>
    </citation>
    <scope>NUCLEOTIDE SEQUENCE [LARGE SCALE GENOMIC DNA]</scope>
    <source>
        <strain evidence="11 12">NBRC 106429</strain>
    </source>
</reference>
<dbReference type="Gene3D" id="3.40.50.300">
    <property type="entry name" value="P-loop containing nucleotide triphosphate hydrolases"/>
    <property type="match status" value="1"/>
</dbReference>
<dbReference type="GO" id="GO:0005524">
    <property type="term" value="F:ATP binding"/>
    <property type="evidence" value="ECO:0007669"/>
    <property type="project" value="UniProtKB-KW"/>
</dbReference>
<dbReference type="SMART" id="SM00448">
    <property type="entry name" value="REC"/>
    <property type="match status" value="1"/>
</dbReference>
<dbReference type="GO" id="GO:0000160">
    <property type="term" value="P:phosphorelay signal transduction system"/>
    <property type="evidence" value="ECO:0007669"/>
    <property type="project" value="UniProtKB-KW"/>
</dbReference>
<protein>
    <submittedName>
        <fullName evidence="11">Sigma-54-dependent Fis family transcriptional regulator</fullName>
    </submittedName>
</protein>
<dbReference type="Gene3D" id="1.10.10.60">
    <property type="entry name" value="Homeodomain-like"/>
    <property type="match status" value="1"/>
</dbReference>
<keyword evidence="3" id="KW-0902">Two-component regulatory system</keyword>
<name>A0A512DN60_9PROT</name>
<evidence type="ECO:0000256" key="2">
    <source>
        <dbReference type="ARBA" id="ARBA00022840"/>
    </source>
</evidence>
<dbReference type="GO" id="GO:0043565">
    <property type="term" value="F:sequence-specific DNA binding"/>
    <property type="evidence" value="ECO:0007669"/>
    <property type="project" value="InterPro"/>
</dbReference>
<dbReference type="Gene3D" id="1.10.8.60">
    <property type="match status" value="1"/>
</dbReference>
<evidence type="ECO:0000313" key="11">
    <source>
        <dbReference type="EMBL" id="GEO37912.1"/>
    </source>
</evidence>
<organism evidence="11 12">
    <name type="scientific">Skermanella aerolata</name>
    <dbReference type="NCBI Taxonomy" id="393310"/>
    <lineage>
        <taxon>Bacteria</taxon>
        <taxon>Pseudomonadati</taxon>
        <taxon>Pseudomonadota</taxon>
        <taxon>Alphaproteobacteria</taxon>
        <taxon>Rhodospirillales</taxon>
        <taxon>Azospirillaceae</taxon>
        <taxon>Skermanella</taxon>
    </lineage>
</organism>
<evidence type="ECO:0000256" key="8">
    <source>
        <dbReference type="PROSITE-ProRule" id="PRU00169"/>
    </source>
</evidence>
<evidence type="ECO:0000313" key="12">
    <source>
        <dbReference type="Proteomes" id="UP000321523"/>
    </source>
</evidence>
<dbReference type="AlphaFoldDB" id="A0A512DN60"/>
<keyword evidence="2" id="KW-0067">ATP-binding</keyword>
<sequence length="469" mass="51420">MQNARLVLVVEDTLSLARIYLRYLEQAGVSARLAASLAEARDAVKRFQPDAVLCDLQLPDGDGMTLVEEIRREDARTAVIVITANSSIETAVAAIHAGADDFLTKPFDAPRLETTLTNALDRRRLSRVVELLGGDDLGGDRLSERFEGFIGADMTMRAVYRVIDLSARSSAPVFITGENGTGKELCAEAIHRRSARRDAPLIAVNCAAIPRDLVESELFGHARGAFTGAVRDRTGLVAQADGGTLFLDEVCEMEPAIQAKLLRFVQTGAIQPVGGSGTVQIDARLICATNRRPLEEVRAGRFREDLYYRLHVLPVHLPPLRERGRDVLLIARHLLVRIAEQEGTGSRELSPDAESRLLHSTWPGNIRQLQNVLRGVVVLNDKPVITAEMLPDDLVGEATQSGNRSVPYRDKPGIPDDDRILPLAEVEREAVERAIRLCGGNLSQAAQKLGINVSTIHRKRRLWLADAEA</sequence>
<dbReference type="InterPro" id="IPR002197">
    <property type="entry name" value="HTH_Fis"/>
</dbReference>
<evidence type="ECO:0000259" key="9">
    <source>
        <dbReference type="PROSITE" id="PS50045"/>
    </source>
</evidence>
<feature type="domain" description="Sigma-54 factor interaction" evidence="9">
    <location>
        <begin position="149"/>
        <end position="378"/>
    </location>
</feature>
<dbReference type="Pfam" id="PF02954">
    <property type="entry name" value="HTH_8"/>
    <property type="match status" value="1"/>
</dbReference>
<dbReference type="PROSITE" id="PS50045">
    <property type="entry name" value="SIGMA54_INTERACT_4"/>
    <property type="match status" value="1"/>
</dbReference>
<dbReference type="InterPro" id="IPR025943">
    <property type="entry name" value="Sigma_54_int_dom_ATP-bd_2"/>
</dbReference>
<dbReference type="SUPFAM" id="SSF52540">
    <property type="entry name" value="P-loop containing nucleoside triphosphate hydrolases"/>
    <property type="match status" value="1"/>
</dbReference>